<protein>
    <submittedName>
        <fullName evidence="1">Uncharacterized protein</fullName>
    </submittedName>
</protein>
<dbReference type="EMBL" id="AHMI02000339">
    <property type="protein sequence ID" value="EMY11920.1"/>
    <property type="molecule type" value="Genomic_DNA"/>
</dbReference>
<accession>N1U6L2</accession>
<reference evidence="1 2" key="1">
    <citation type="submission" date="2013-02" db="EMBL/GenBank/DDBJ databases">
        <authorList>
            <person name="Harkins D.M."/>
            <person name="Durkin A.S."/>
            <person name="Brinkac L.M."/>
            <person name="Haft D.H."/>
            <person name="Selengut J.D."/>
            <person name="Sanka R."/>
            <person name="DePew J."/>
            <person name="Purushe J."/>
            <person name="Haake D.A."/>
            <person name="Matsunaga J."/>
            <person name="Vinetz J.M."/>
            <person name="Sutton G.G."/>
            <person name="Nierman W.C."/>
            <person name="Fouts D.E."/>
        </authorList>
    </citation>
    <scope>NUCLEOTIDE SEQUENCE [LARGE SCALE GENOMIC DNA]</scope>
    <source>
        <strain evidence="1 2">Ecochallenge</strain>
    </source>
</reference>
<sequence>MEVKSQSQKGDSMIIINGNECKDFICITLEMKTLSKFAKEAEVNYDHLSKSLNGQQSYAEIREVFQKWNVPYRTIRSTRFCDKRKTGEFHYETEQSC</sequence>
<gene>
    <name evidence="1" type="ORF">LEP1GSC043_1320</name>
</gene>
<dbReference type="AlphaFoldDB" id="N1U6L2"/>
<organism evidence="1 2">
    <name type="scientific">Leptospira weilii str. Ecochallenge</name>
    <dbReference type="NCBI Taxonomy" id="1049986"/>
    <lineage>
        <taxon>Bacteria</taxon>
        <taxon>Pseudomonadati</taxon>
        <taxon>Spirochaetota</taxon>
        <taxon>Spirochaetia</taxon>
        <taxon>Leptospirales</taxon>
        <taxon>Leptospiraceae</taxon>
        <taxon>Leptospira</taxon>
    </lineage>
</organism>
<name>N1U6L2_9LEPT</name>
<proteinExistence type="predicted"/>
<comment type="caution">
    <text evidence="1">The sequence shown here is derived from an EMBL/GenBank/DDBJ whole genome shotgun (WGS) entry which is preliminary data.</text>
</comment>
<evidence type="ECO:0000313" key="2">
    <source>
        <dbReference type="Proteomes" id="UP000012249"/>
    </source>
</evidence>
<evidence type="ECO:0000313" key="1">
    <source>
        <dbReference type="EMBL" id="EMY11920.1"/>
    </source>
</evidence>
<dbReference type="Proteomes" id="UP000012249">
    <property type="component" value="Unassembled WGS sequence"/>
</dbReference>